<dbReference type="PANTHER" id="PTHR47326:SF1">
    <property type="entry name" value="HTH PSQ-TYPE DOMAIN-CONTAINING PROTEIN"/>
    <property type="match status" value="1"/>
</dbReference>
<evidence type="ECO:0000313" key="2">
    <source>
        <dbReference type="Proteomes" id="UP000499080"/>
    </source>
</evidence>
<dbReference type="InterPro" id="IPR036397">
    <property type="entry name" value="RNaseH_sf"/>
</dbReference>
<sequence length="168" mass="19236">MQYGAPPYIATPMKKLLNLHFGNDRIISRHFSTTWPLRSPDLHPCDFLLWGYLKDIPDSTIDEWHLACDLVSKVYQISEPGGGKKGVRSAYSVPSPCYEAESLWLPYIWTSVRIYASECGEREIWLQLRRSDVFDKADTTPPMKQKSLFTSIANKKVGEPPYPDPRSN</sequence>
<protein>
    <submittedName>
        <fullName evidence="1">Uncharacterized protein</fullName>
    </submittedName>
</protein>
<keyword evidence="2" id="KW-1185">Reference proteome</keyword>
<organism evidence="1 2">
    <name type="scientific">Araneus ventricosus</name>
    <name type="common">Orbweaver spider</name>
    <name type="synonym">Epeira ventricosa</name>
    <dbReference type="NCBI Taxonomy" id="182803"/>
    <lineage>
        <taxon>Eukaryota</taxon>
        <taxon>Metazoa</taxon>
        <taxon>Ecdysozoa</taxon>
        <taxon>Arthropoda</taxon>
        <taxon>Chelicerata</taxon>
        <taxon>Arachnida</taxon>
        <taxon>Araneae</taxon>
        <taxon>Araneomorphae</taxon>
        <taxon>Entelegynae</taxon>
        <taxon>Araneoidea</taxon>
        <taxon>Araneidae</taxon>
        <taxon>Araneus</taxon>
    </lineage>
</organism>
<evidence type="ECO:0000313" key="1">
    <source>
        <dbReference type="EMBL" id="GBN41794.1"/>
    </source>
</evidence>
<proteinExistence type="predicted"/>
<accession>A0A4Y2NS28</accession>
<name>A0A4Y2NS28_ARAVE</name>
<reference evidence="1 2" key="1">
    <citation type="journal article" date="2019" name="Sci. Rep.">
        <title>Orb-weaving spider Araneus ventricosus genome elucidates the spidroin gene catalogue.</title>
        <authorList>
            <person name="Kono N."/>
            <person name="Nakamura H."/>
            <person name="Ohtoshi R."/>
            <person name="Moran D.A.P."/>
            <person name="Shinohara A."/>
            <person name="Yoshida Y."/>
            <person name="Fujiwara M."/>
            <person name="Mori M."/>
            <person name="Tomita M."/>
            <person name="Arakawa K."/>
        </authorList>
    </citation>
    <scope>NUCLEOTIDE SEQUENCE [LARGE SCALE GENOMIC DNA]</scope>
</reference>
<dbReference type="EMBL" id="BGPR01009709">
    <property type="protein sequence ID" value="GBN41794.1"/>
    <property type="molecule type" value="Genomic_DNA"/>
</dbReference>
<dbReference type="PANTHER" id="PTHR47326">
    <property type="entry name" value="TRANSPOSABLE ELEMENT TC3 TRANSPOSASE-LIKE PROTEIN"/>
    <property type="match status" value="1"/>
</dbReference>
<dbReference type="Gene3D" id="3.30.420.10">
    <property type="entry name" value="Ribonuclease H-like superfamily/Ribonuclease H"/>
    <property type="match status" value="1"/>
</dbReference>
<dbReference type="AlphaFoldDB" id="A0A4Y2NS28"/>
<dbReference type="Proteomes" id="UP000499080">
    <property type="component" value="Unassembled WGS sequence"/>
</dbReference>
<gene>
    <name evidence="1" type="ORF">AVEN_119727_1</name>
</gene>
<dbReference type="GO" id="GO:0003676">
    <property type="term" value="F:nucleic acid binding"/>
    <property type="evidence" value="ECO:0007669"/>
    <property type="project" value="InterPro"/>
</dbReference>
<comment type="caution">
    <text evidence="1">The sequence shown here is derived from an EMBL/GenBank/DDBJ whole genome shotgun (WGS) entry which is preliminary data.</text>
</comment>